<proteinExistence type="predicted"/>
<gene>
    <name evidence="4" type="ORF">IPO85_13675</name>
</gene>
<protein>
    <recommendedName>
        <fullName evidence="6">HYR domain-containing protein</fullName>
    </recommendedName>
</protein>
<dbReference type="InterPro" id="IPR016134">
    <property type="entry name" value="Dockerin_dom"/>
</dbReference>
<dbReference type="InterPro" id="IPR002105">
    <property type="entry name" value="Dockerin_1_rpt"/>
</dbReference>
<feature type="domain" description="HYR" evidence="2">
    <location>
        <begin position="308"/>
        <end position="400"/>
    </location>
</feature>
<sequence>MKHTKFIINPIPKWNIDRTNNAWLSIFTLIIALLFCNHVKAIPEDWPSHDRMEVCEFNEWNTSTFALACRGSIQVSLDQAGRATITAKMLISDILPGYAQFKVYVNETGLNYVTCADIGKYRTATVLDTTTGMSCWSQLVVEDKLKPIITCRKDTVSCNEDPFALDYNQFASAMDNCDANVDIVYDLRFEKLSCDPNFISVSHMTWTATDNYGNKSTCSNDIYFQRTPIDSVVFPLNDTLYCPNADINDAGVPTYHGFPLDPYCELFVTHQEDTIPVCGGMIKITRHWTVIDWCTRISRMQNQIVTIADTTRPIIICPGDTSLFTSYTACNTNYLIPMVQATDNCSPSELMYYLVRIDSSILAHPGNMVTLDVGNHTFQYIAIDPCGNSDTCISYVTVIDQIAPTIICPPKLALSLDAIGQVVLTAAYFEKIGFIIDNCEIDTILIRRMNNACNRPQDTVFRDEVTFCCSDIGTRVMLVVKVQDIHGNMNFCMIEMDVQDKNTVALLCPSNITISCTRDYTDLNVTGKFNVKEVCTGSSGVIITHSDSGKLDSCKRGIIYRKFFVKYTSGLIDSSCRQQITVVNNYSFNANDIIWARDTMIRACTSNHPDSLRSSPTNPKDSCGTIAYTFRDSLLSRPPDSCRRILRLWLARSLCNNGSARDTQIINVSDFAAPRLRVPRDTIVSSTQFECNPVVTLMAASVTSCNTIISFVNSYNGGGANASGRYPLGVTNVVFTVTDICGNITTGVTKVTMDDPVSPQATCVRPFVSKNFGTSDSVKITARELLASYTDNCTPNDKLRISFDFANPNDTCRFLTCTQFKLKPDSIYNFNVFIKDSSSNTASCVGMVRLFDPTTHCGTLFQNTVVVSGLIKTVNQSPMAQVEIEAVELRDSVVSNNKGNYEFIKVPTHSKLPLRPQYHNDNWLEGVTTQDILYIQKQILGIQSFSKPEQWIAADINNDGFVTSGDIIWLRKLILGKVNQVPNNNSWRFVHDSYVFKDLNNPLSESFAEQFTNPKITEATQINFKAIKIGDVTSATGVINEQVGSRLKYYELTVDDQELPEAIRSHSEFKINQDLTIEGFQMNITFDSELALIDHIDEFLTDAGGIRMDESNYIVEDGQLRISFNLNFPKRVSQGDRMFRIVWQNVKNSNLKDLLHDTQYKNNEIYLTNSLASPLAIRILPNTSSTSLEISDWFVKPNPFKDRCRFEFESSIGMDALIEVFTQDGKSVISEWRSVEKGYNNWEFDRSRFPIEGSYYFKAQFGSIKKQGKLIIIH</sequence>
<dbReference type="PANTHER" id="PTHR24273:SF32">
    <property type="entry name" value="HYALIN"/>
    <property type="match status" value="1"/>
</dbReference>
<comment type="caution">
    <text evidence="4">The sequence shown here is derived from an EMBL/GenBank/DDBJ whole genome shotgun (WGS) entry which is preliminary data.</text>
</comment>
<dbReference type="Gene3D" id="1.10.1330.10">
    <property type="entry name" value="Dockerin domain"/>
    <property type="match status" value="1"/>
</dbReference>
<evidence type="ECO:0008006" key="6">
    <source>
        <dbReference type="Google" id="ProtNLM"/>
    </source>
</evidence>
<dbReference type="Proteomes" id="UP000808349">
    <property type="component" value="Unassembled WGS sequence"/>
</dbReference>
<dbReference type="InterPro" id="IPR036439">
    <property type="entry name" value="Dockerin_dom_sf"/>
</dbReference>
<evidence type="ECO:0000313" key="5">
    <source>
        <dbReference type="Proteomes" id="UP000808349"/>
    </source>
</evidence>
<reference evidence="4 5" key="1">
    <citation type="submission" date="2020-10" db="EMBL/GenBank/DDBJ databases">
        <title>Connecting structure to function with the recovery of over 1000 high-quality activated sludge metagenome-assembled genomes encoding full-length rRNA genes using long-read sequencing.</title>
        <authorList>
            <person name="Singleton C.M."/>
            <person name="Petriglieri F."/>
            <person name="Kristensen J.M."/>
            <person name="Kirkegaard R.H."/>
            <person name="Michaelsen T.Y."/>
            <person name="Andersen M.H."/>
            <person name="Karst S.M."/>
            <person name="Dueholm M.S."/>
            <person name="Nielsen P.H."/>
            <person name="Albertsen M."/>
        </authorList>
    </citation>
    <scope>NUCLEOTIDE SEQUENCE [LARGE SCALE GENOMIC DNA]</scope>
    <source>
        <strain evidence="4">Ribe_18-Q3-R11-54_BAT3C.373</strain>
    </source>
</reference>
<dbReference type="GO" id="GO:0004553">
    <property type="term" value="F:hydrolase activity, hydrolyzing O-glycosyl compounds"/>
    <property type="evidence" value="ECO:0007669"/>
    <property type="project" value="InterPro"/>
</dbReference>
<dbReference type="InterPro" id="IPR018247">
    <property type="entry name" value="EF_Hand_1_Ca_BS"/>
</dbReference>
<feature type="domain" description="Dockerin" evidence="3">
    <location>
        <begin position="914"/>
        <end position="983"/>
    </location>
</feature>
<dbReference type="CDD" id="cd14252">
    <property type="entry name" value="Dockerin_like"/>
    <property type="match status" value="1"/>
</dbReference>
<organism evidence="4 5">
    <name type="scientific">Candidatus Defluviibacterium haderslevense</name>
    <dbReference type="NCBI Taxonomy" id="2981993"/>
    <lineage>
        <taxon>Bacteria</taxon>
        <taxon>Pseudomonadati</taxon>
        <taxon>Bacteroidota</taxon>
        <taxon>Saprospiria</taxon>
        <taxon>Saprospirales</taxon>
        <taxon>Saprospiraceae</taxon>
        <taxon>Candidatus Defluviibacterium</taxon>
    </lineage>
</organism>
<dbReference type="SUPFAM" id="SSF63446">
    <property type="entry name" value="Type I dockerin domain"/>
    <property type="match status" value="1"/>
</dbReference>
<keyword evidence="1" id="KW-0677">Repeat</keyword>
<dbReference type="InterPro" id="IPR003410">
    <property type="entry name" value="HYR_dom"/>
</dbReference>
<dbReference type="Pfam" id="PF00404">
    <property type="entry name" value="Dockerin_1"/>
    <property type="match status" value="1"/>
</dbReference>
<dbReference type="PROSITE" id="PS00018">
    <property type="entry name" value="EF_HAND_1"/>
    <property type="match status" value="1"/>
</dbReference>
<dbReference type="GO" id="GO:0000272">
    <property type="term" value="P:polysaccharide catabolic process"/>
    <property type="evidence" value="ECO:0007669"/>
    <property type="project" value="InterPro"/>
</dbReference>
<dbReference type="PROSITE" id="PS50825">
    <property type="entry name" value="HYR"/>
    <property type="match status" value="1"/>
</dbReference>
<evidence type="ECO:0000313" key="4">
    <source>
        <dbReference type="EMBL" id="MBK9718532.1"/>
    </source>
</evidence>
<dbReference type="AlphaFoldDB" id="A0A9D7S9N3"/>
<dbReference type="EMBL" id="JADKFW010000010">
    <property type="protein sequence ID" value="MBK9718532.1"/>
    <property type="molecule type" value="Genomic_DNA"/>
</dbReference>
<dbReference type="PROSITE" id="PS51766">
    <property type="entry name" value="DOCKERIN"/>
    <property type="match status" value="1"/>
</dbReference>
<evidence type="ECO:0000259" key="3">
    <source>
        <dbReference type="PROSITE" id="PS51766"/>
    </source>
</evidence>
<accession>A0A9D7S9N3</accession>
<evidence type="ECO:0000256" key="1">
    <source>
        <dbReference type="ARBA" id="ARBA00022737"/>
    </source>
</evidence>
<name>A0A9D7S9N3_9BACT</name>
<dbReference type="PANTHER" id="PTHR24273">
    <property type="entry name" value="FI04643P-RELATED"/>
    <property type="match status" value="1"/>
</dbReference>
<evidence type="ECO:0000259" key="2">
    <source>
        <dbReference type="PROSITE" id="PS50825"/>
    </source>
</evidence>